<feature type="transmembrane region" description="Helical" evidence="11">
    <location>
        <begin position="6"/>
        <end position="28"/>
    </location>
</feature>
<keyword evidence="8 11" id="KW-0472">Membrane</keyword>
<comment type="caution">
    <text evidence="12">The sequence shown here is derived from an EMBL/GenBank/DDBJ whole genome shotgun (WGS) entry which is preliminary data.</text>
</comment>
<dbReference type="CDD" id="cd11480">
    <property type="entry name" value="SLC5sbd_u4"/>
    <property type="match status" value="1"/>
</dbReference>
<gene>
    <name evidence="12" type="ORF">EDD29_8212</name>
</gene>
<dbReference type="GO" id="GO:0015293">
    <property type="term" value="F:symporter activity"/>
    <property type="evidence" value="ECO:0007669"/>
    <property type="project" value="UniProtKB-KW"/>
</dbReference>
<evidence type="ECO:0000256" key="11">
    <source>
        <dbReference type="SAM" id="Phobius"/>
    </source>
</evidence>
<evidence type="ECO:0000313" key="13">
    <source>
        <dbReference type="Proteomes" id="UP000272400"/>
    </source>
</evidence>
<dbReference type="AlphaFoldDB" id="A0A3N1DAC6"/>
<comment type="similarity">
    <text evidence="2 9">Belongs to the sodium:solute symporter (SSF) (TC 2.A.21) family.</text>
</comment>
<feature type="transmembrane region" description="Helical" evidence="11">
    <location>
        <begin position="264"/>
        <end position="286"/>
    </location>
</feature>
<dbReference type="PROSITE" id="PS50283">
    <property type="entry name" value="NA_SOLUT_SYMP_3"/>
    <property type="match status" value="1"/>
</dbReference>
<feature type="transmembrane region" description="Helical" evidence="11">
    <location>
        <begin position="124"/>
        <end position="147"/>
    </location>
</feature>
<evidence type="ECO:0000256" key="10">
    <source>
        <dbReference type="SAM" id="MobiDB-lite"/>
    </source>
</evidence>
<feature type="transmembrane region" description="Helical" evidence="11">
    <location>
        <begin position="167"/>
        <end position="188"/>
    </location>
</feature>
<dbReference type="InterPro" id="IPR001734">
    <property type="entry name" value="Na/solute_symporter"/>
</dbReference>
<feature type="transmembrane region" description="Helical" evidence="11">
    <location>
        <begin position="52"/>
        <end position="73"/>
    </location>
</feature>
<evidence type="ECO:0000313" key="12">
    <source>
        <dbReference type="EMBL" id="ROO90485.1"/>
    </source>
</evidence>
<accession>A0A3N1DAC6</accession>
<feature type="transmembrane region" description="Helical" evidence="11">
    <location>
        <begin position="464"/>
        <end position="486"/>
    </location>
</feature>
<organism evidence="12 13">
    <name type="scientific">Actinocorallia herbida</name>
    <dbReference type="NCBI Taxonomy" id="58109"/>
    <lineage>
        <taxon>Bacteria</taxon>
        <taxon>Bacillati</taxon>
        <taxon>Actinomycetota</taxon>
        <taxon>Actinomycetes</taxon>
        <taxon>Streptosporangiales</taxon>
        <taxon>Thermomonosporaceae</taxon>
        <taxon>Actinocorallia</taxon>
    </lineage>
</organism>
<dbReference type="InterPro" id="IPR038377">
    <property type="entry name" value="Na/Glc_symporter_sf"/>
</dbReference>
<dbReference type="GO" id="GO:0005886">
    <property type="term" value="C:plasma membrane"/>
    <property type="evidence" value="ECO:0007669"/>
    <property type="project" value="UniProtKB-SubCell"/>
</dbReference>
<evidence type="ECO:0000256" key="7">
    <source>
        <dbReference type="ARBA" id="ARBA00022989"/>
    </source>
</evidence>
<keyword evidence="5 11" id="KW-0812">Transmembrane</keyword>
<keyword evidence="13" id="KW-1185">Reference proteome</keyword>
<feature type="transmembrane region" description="Helical" evidence="11">
    <location>
        <begin position="358"/>
        <end position="386"/>
    </location>
</feature>
<reference evidence="12 13" key="1">
    <citation type="submission" date="2018-11" db="EMBL/GenBank/DDBJ databases">
        <title>Sequencing the genomes of 1000 actinobacteria strains.</title>
        <authorList>
            <person name="Klenk H.-P."/>
        </authorList>
    </citation>
    <scope>NUCLEOTIDE SEQUENCE [LARGE SCALE GENOMIC DNA]</scope>
    <source>
        <strain evidence="12 13">DSM 44254</strain>
    </source>
</reference>
<evidence type="ECO:0000256" key="9">
    <source>
        <dbReference type="RuleBase" id="RU362091"/>
    </source>
</evidence>
<name>A0A3N1DAC6_9ACTN</name>
<proteinExistence type="inferred from homology"/>
<comment type="subcellular location">
    <subcellularLocation>
        <location evidence="1">Cell membrane</location>
        <topology evidence="1">Multi-pass membrane protein</topology>
    </subcellularLocation>
</comment>
<evidence type="ECO:0000256" key="5">
    <source>
        <dbReference type="ARBA" id="ARBA00022692"/>
    </source>
</evidence>
<dbReference type="Gene3D" id="1.20.1730.10">
    <property type="entry name" value="Sodium/glucose cotransporter"/>
    <property type="match status" value="1"/>
</dbReference>
<protein>
    <submittedName>
        <fullName evidence="12">Cation/acetate symporter</fullName>
    </submittedName>
</protein>
<evidence type="ECO:0000256" key="8">
    <source>
        <dbReference type="ARBA" id="ARBA00023136"/>
    </source>
</evidence>
<feature type="transmembrane region" description="Helical" evidence="11">
    <location>
        <begin position="298"/>
        <end position="323"/>
    </location>
</feature>
<feature type="transmembrane region" description="Helical" evidence="11">
    <location>
        <begin position="433"/>
        <end position="457"/>
    </location>
</feature>
<feature type="region of interest" description="Disordered" evidence="10">
    <location>
        <begin position="550"/>
        <end position="570"/>
    </location>
</feature>
<feature type="transmembrane region" description="Helical" evidence="11">
    <location>
        <begin position="200"/>
        <end position="220"/>
    </location>
</feature>
<evidence type="ECO:0000256" key="4">
    <source>
        <dbReference type="ARBA" id="ARBA00022475"/>
    </source>
</evidence>
<sequence>MIAADGRMLTVGLFIAFILITLGITFWARSTTRGADDFYAGGRAFSGMQNGIALAGDYMSAASFLGIAGLIALSGYDGFLYSIGFLVAWLLSLLLVELMRNAGRFTMADVLSYRVKRQPRVRTAAAISTVVVSVFYLLAQMVGAGALVSLLLGIRRGEEFAGVSADAAQVLTIVVVGAVMVFYVMFGGMKATTWVQIIKAVLLVASTVVLTVLVLSRFGFNPSAMLGSAADASARPEGFLQPGGRYGQDIEGDVFRSVLNKLDFLSLALALVLGTAGLPHIVGRFFTVPDARAARRSVNWAIGLVGGFYLMTLALGFGAAAIVGHEAITEQDPAGNTAALQLAHALGTHFGGQIGGDILLAFIGAVAFATILAVVSGLVLASSTSLAHDFFGHVLMFGRPRESQEVAVARVSAFVIGALAILLAIIARNLNVAFLVALAFAMAASANLPAIVLSLFWRRFTSAGAVAGIYGGLGGSLVLVAFSPVVSGKVDPLTGQSLSLLPAGLDFAVFPLENPGLVSIPFGFLCAIVGTLFSSERPEPSAYDELSVRSLTGVGSHRPPSRAPRHQRTP</sequence>
<dbReference type="PANTHER" id="PTHR48086">
    <property type="entry name" value="SODIUM/PROLINE SYMPORTER-RELATED"/>
    <property type="match status" value="1"/>
</dbReference>
<dbReference type="PANTHER" id="PTHR48086:SF6">
    <property type="entry name" value="CATION_ACETATE SYMPORTER ACTP"/>
    <property type="match status" value="1"/>
</dbReference>
<evidence type="ECO:0000256" key="3">
    <source>
        <dbReference type="ARBA" id="ARBA00022448"/>
    </source>
</evidence>
<evidence type="ECO:0000256" key="1">
    <source>
        <dbReference type="ARBA" id="ARBA00004651"/>
    </source>
</evidence>
<evidence type="ECO:0000256" key="2">
    <source>
        <dbReference type="ARBA" id="ARBA00006434"/>
    </source>
</evidence>
<feature type="transmembrane region" description="Helical" evidence="11">
    <location>
        <begin position="407"/>
        <end position="427"/>
    </location>
</feature>
<dbReference type="GO" id="GO:0006847">
    <property type="term" value="P:plasma membrane acetate transport"/>
    <property type="evidence" value="ECO:0007669"/>
    <property type="project" value="TreeGrafter"/>
</dbReference>
<dbReference type="GO" id="GO:0015123">
    <property type="term" value="F:acetate transmembrane transporter activity"/>
    <property type="evidence" value="ECO:0007669"/>
    <property type="project" value="TreeGrafter"/>
</dbReference>
<feature type="transmembrane region" description="Helical" evidence="11">
    <location>
        <begin position="79"/>
        <end position="98"/>
    </location>
</feature>
<feature type="compositionally biased region" description="Basic residues" evidence="10">
    <location>
        <begin position="559"/>
        <end position="570"/>
    </location>
</feature>
<dbReference type="InterPro" id="IPR050277">
    <property type="entry name" value="Sodium:Solute_Symporter"/>
</dbReference>
<feature type="transmembrane region" description="Helical" evidence="11">
    <location>
        <begin position="516"/>
        <end position="533"/>
    </location>
</feature>
<dbReference type="EMBL" id="RJKE01000001">
    <property type="protein sequence ID" value="ROO90485.1"/>
    <property type="molecule type" value="Genomic_DNA"/>
</dbReference>
<keyword evidence="4" id="KW-1003">Cell membrane</keyword>
<keyword evidence="6" id="KW-0769">Symport</keyword>
<dbReference type="Proteomes" id="UP000272400">
    <property type="component" value="Unassembled WGS sequence"/>
</dbReference>
<keyword evidence="3" id="KW-0813">Transport</keyword>
<keyword evidence="7 11" id="KW-1133">Transmembrane helix</keyword>
<evidence type="ECO:0000256" key="6">
    <source>
        <dbReference type="ARBA" id="ARBA00022847"/>
    </source>
</evidence>
<dbReference type="Pfam" id="PF00474">
    <property type="entry name" value="SSF"/>
    <property type="match status" value="1"/>
</dbReference>